<gene>
    <name evidence="2" type="ORF">NEF87_002716</name>
</gene>
<reference evidence="2" key="1">
    <citation type="submission" date="2022-09" db="EMBL/GenBank/DDBJ databases">
        <title>Actin cytoskeleton and complex cell architecture in an #Asgard archaeon.</title>
        <authorList>
            <person name="Ponce Toledo R.I."/>
            <person name="Schleper C."/>
            <person name="Rodrigues Oliveira T."/>
            <person name="Wollweber F."/>
            <person name="Xu J."/>
            <person name="Rittmann S."/>
            <person name="Klingl A."/>
            <person name="Pilhofer M."/>
        </authorList>
    </citation>
    <scope>NUCLEOTIDE SEQUENCE</scope>
    <source>
        <strain evidence="2">B-35</strain>
    </source>
</reference>
<evidence type="ECO:0008006" key="4">
    <source>
        <dbReference type="Google" id="ProtNLM"/>
    </source>
</evidence>
<name>A0ABY6HSN2_9ARCH</name>
<keyword evidence="1" id="KW-0812">Transmembrane</keyword>
<feature type="transmembrane region" description="Helical" evidence="1">
    <location>
        <begin position="216"/>
        <end position="237"/>
    </location>
</feature>
<keyword evidence="1" id="KW-1133">Transmembrane helix</keyword>
<evidence type="ECO:0000313" key="3">
    <source>
        <dbReference type="Proteomes" id="UP001208689"/>
    </source>
</evidence>
<dbReference type="EMBL" id="CP104013">
    <property type="protein sequence ID" value="UYP46431.1"/>
    <property type="molecule type" value="Genomic_DNA"/>
</dbReference>
<feature type="transmembrane region" description="Helical" evidence="1">
    <location>
        <begin position="51"/>
        <end position="69"/>
    </location>
</feature>
<keyword evidence="1" id="KW-0472">Membrane</keyword>
<feature type="transmembrane region" description="Helical" evidence="1">
    <location>
        <begin position="243"/>
        <end position="263"/>
    </location>
</feature>
<keyword evidence="3" id="KW-1185">Reference proteome</keyword>
<feature type="transmembrane region" description="Helical" evidence="1">
    <location>
        <begin position="408"/>
        <end position="428"/>
    </location>
</feature>
<accession>A0ABY6HSN2</accession>
<sequence length="508" mass="59951">MNFSKIINDTYFHLCSKLPKKNNFESKQEIVYEDIIRVEYNLTKSQQMQGAYLLSMGFFIVLCIAHYIWQFDMIYLIFLICIGFLIFTYLKNYFKNQIKVKEYSLINHLQFLVVQIKIFLKNVSKTKDREILILEMLTYGPKLSPNIDQVYYSLSLGKNSKKSLEKLIFYSPAFTKFFQTMIKFNFDEKIVSKLDEFNSSYEKKIEMFIQSLETRLSLFFFFSIFYPIGVFYFAATYPISFKTMLMLVLIYYLAQEIILKYVLDNRIHLLGDVSNLKKKKKNEFETFLDFFLILGRNLINSSPEIAIFEAFKSIGPKSQEILKLSNFNFSLEFLSLEHFLNKMSQTLQNSEISQFLNFLLKLFKNDSSQGYNFLIDTLIQINSHKVQVNKQEVAFKNAYSKSNLFKMLLALILGILTPFIIKFQATIVEFQKVVNSSQDFYFEYSTLAINQSISLVLRVISLLFLIINITSFNRFYIKRSFKKIDFLVIILYIIFNLISNILLQNTIL</sequence>
<evidence type="ECO:0000313" key="2">
    <source>
        <dbReference type="EMBL" id="UYP46431.1"/>
    </source>
</evidence>
<proteinExistence type="predicted"/>
<protein>
    <recommendedName>
        <fullName evidence="4">Type II secretion system protein GspF domain-containing protein</fullName>
    </recommendedName>
</protein>
<dbReference type="Proteomes" id="UP001208689">
    <property type="component" value="Chromosome"/>
</dbReference>
<evidence type="ECO:0000256" key="1">
    <source>
        <dbReference type="SAM" id="Phobius"/>
    </source>
</evidence>
<feature type="transmembrane region" description="Helical" evidence="1">
    <location>
        <begin position="484"/>
        <end position="503"/>
    </location>
</feature>
<feature type="transmembrane region" description="Helical" evidence="1">
    <location>
        <begin position="448"/>
        <end position="472"/>
    </location>
</feature>
<organism evidence="2 3">
    <name type="scientific">Candidatus Lokiarchaeum ossiferum</name>
    <dbReference type="NCBI Taxonomy" id="2951803"/>
    <lineage>
        <taxon>Archaea</taxon>
        <taxon>Promethearchaeati</taxon>
        <taxon>Promethearchaeota</taxon>
        <taxon>Promethearchaeia</taxon>
        <taxon>Promethearchaeales</taxon>
        <taxon>Promethearchaeaceae</taxon>
        <taxon>Candidatus Lokiarchaeum</taxon>
    </lineage>
</organism>
<feature type="transmembrane region" description="Helical" evidence="1">
    <location>
        <begin position="75"/>
        <end position="94"/>
    </location>
</feature>